<dbReference type="PANTHER" id="PTHR43003">
    <property type="entry name" value="DNA-3-METHYLADENINE GLYCOSYLASE"/>
    <property type="match status" value="1"/>
</dbReference>
<dbReference type="InterPro" id="IPR051912">
    <property type="entry name" value="Alkylbase_DNA_Glycosylase/TA"/>
</dbReference>
<evidence type="ECO:0000256" key="3">
    <source>
        <dbReference type="ARBA" id="ARBA00012000"/>
    </source>
</evidence>
<dbReference type="EMBL" id="AFBQ01000226">
    <property type="protein sequence ID" value="EHY31098.1"/>
    <property type="molecule type" value="Genomic_DNA"/>
</dbReference>
<reference evidence="7 8" key="1">
    <citation type="submission" date="2011-11" db="EMBL/GenBank/DDBJ databases">
        <authorList>
            <person name="Weinstock G."/>
            <person name="Sodergren E."/>
            <person name="Clifton S."/>
            <person name="Fulton L."/>
            <person name="Fulton B."/>
            <person name="Courtney L."/>
            <person name="Fronick C."/>
            <person name="Harrison M."/>
            <person name="Strong C."/>
            <person name="Farmer C."/>
            <person name="Delahaunty K."/>
            <person name="Markovic C."/>
            <person name="Hall O."/>
            <person name="Minx P."/>
            <person name="Tomlinson C."/>
            <person name="Mitreva M."/>
            <person name="Hou S."/>
            <person name="Chen J."/>
            <person name="Wollam A."/>
            <person name="Pepin K.H."/>
            <person name="Johnson M."/>
            <person name="Bhonagiri V."/>
            <person name="Zhang X."/>
            <person name="Suruliraj S."/>
            <person name="Warren W."/>
            <person name="Chinwalla A."/>
            <person name="Mardis E.R."/>
            <person name="Wilson R.K."/>
        </authorList>
    </citation>
    <scope>NUCLEOTIDE SEQUENCE [LARGE SCALE GENOMIC DNA]</scope>
    <source>
        <strain evidence="7 8">YIT 11816</strain>
    </source>
</reference>
<dbReference type="FunFam" id="1.10.340.30:FF:000004">
    <property type="entry name" value="DNA-3-methyladenine glycosylase II"/>
    <property type="match status" value="1"/>
</dbReference>
<dbReference type="PANTHER" id="PTHR43003:SF5">
    <property type="entry name" value="DNA-3-METHYLADENINE GLYCOSYLASE"/>
    <property type="match status" value="1"/>
</dbReference>
<dbReference type="CDD" id="cd00056">
    <property type="entry name" value="ENDO3c"/>
    <property type="match status" value="1"/>
</dbReference>
<evidence type="ECO:0000313" key="7">
    <source>
        <dbReference type="EMBL" id="EHY31098.1"/>
    </source>
</evidence>
<dbReference type="GO" id="GO:0008725">
    <property type="term" value="F:DNA-3-methyladenine glycosylase activity"/>
    <property type="evidence" value="ECO:0007669"/>
    <property type="project" value="TreeGrafter"/>
</dbReference>
<dbReference type="GO" id="GO:0043916">
    <property type="term" value="F:DNA-7-methylguanine glycosylase activity"/>
    <property type="evidence" value="ECO:0007669"/>
    <property type="project" value="TreeGrafter"/>
</dbReference>
<name>H3KFL3_9BURK</name>
<evidence type="ECO:0000256" key="5">
    <source>
        <dbReference type="ARBA" id="ARBA00023204"/>
    </source>
</evidence>
<dbReference type="Gene3D" id="1.10.340.30">
    <property type="entry name" value="Hypothetical protein, domain 2"/>
    <property type="match status" value="1"/>
</dbReference>
<comment type="similarity">
    <text evidence="2">Belongs to the alkylbase DNA glycosidase AlkA family.</text>
</comment>
<dbReference type="GO" id="GO:0032131">
    <property type="term" value="F:alkylated DNA binding"/>
    <property type="evidence" value="ECO:0007669"/>
    <property type="project" value="TreeGrafter"/>
</dbReference>
<dbReference type="Proteomes" id="UP000004956">
    <property type="component" value="Unassembled WGS sequence"/>
</dbReference>
<dbReference type="EC" id="3.2.2.21" evidence="3"/>
<dbReference type="Gene3D" id="1.10.1670.40">
    <property type="match status" value="1"/>
</dbReference>
<evidence type="ECO:0000256" key="4">
    <source>
        <dbReference type="ARBA" id="ARBA00022763"/>
    </source>
</evidence>
<evidence type="ECO:0000313" key="8">
    <source>
        <dbReference type="Proteomes" id="UP000004956"/>
    </source>
</evidence>
<evidence type="ECO:0000259" key="6">
    <source>
        <dbReference type="SMART" id="SM00478"/>
    </source>
</evidence>
<dbReference type="GO" id="GO:0006285">
    <property type="term" value="P:base-excision repair, AP site formation"/>
    <property type="evidence" value="ECO:0007669"/>
    <property type="project" value="TreeGrafter"/>
</dbReference>
<comment type="caution">
    <text evidence="7">The sequence shown here is derived from an EMBL/GenBank/DDBJ whole genome shotgun (WGS) entry which is preliminary data.</text>
</comment>
<feature type="domain" description="HhH-GPD" evidence="6">
    <location>
        <begin position="50"/>
        <end position="199"/>
    </location>
</feature>
<dbReference type="STRING" id="762967.HMPREF9440_01532"/>
<dbReference type="GO" id="GO:0006307">
    <property type="term" value="P:DNA alkylation repair"/>
    <property type="evidence" value="ECO:0007669"/>
    <property type="project" value="TreeGrafter"/>
</dbReference>
<dbReference type="PATRIC" id="fig|762967.3.peg.1208"/>
<evidence type="ECO:0000256" key="1">
    <source>
        <dbReference type="ARBA" id="ARBA00000086"/>
    </source>
</evidence>
<dbReference type="GO" id="GO:0032993">
    <property type="term" value="C:protein-DNA complex"/>
    <property type="evidence" value="ECO:0007669"/>
    <property type="project" value="TreeGrafter"/>
</dbReference>
<accession>H3KFL3</accession>
<proteinExistence type="inferred from homology"/>
<keyword evidence="4" id="KW-0227">DNA damage</keyword>
<dbReference type="GO" id="GO:0005737">
    <property type="term" value="C:cytoplasm"/>
    <property type="evidence" value="ECO:0007669"/>
    <property type="project" value="TreeGrafter"/>
</dbReference>
<keyword evidence="5" id="KW-0234">DNA repair</keyword>
<dbReference type="SMART" id="SM00478">
    <property type="entry name" value="ENDO3c"/>
    <property type="match status" value="1"/>
</dbReference>
<dbReference type="HOGENOM" id="CLU_000445_72_5_4"/>
<protein>
    <recommendedName>
        <fullName evidence="3">DNA-3-methyladenine glycosylase II</fullName>
        <ecNumber evidence="3">3.2.2.21</ecNumber>
    </recommendedName>
</protein>
<keyword evidence="8" id="KW-1185">Reference proteome</keyword>
<sequence length="216" mass="23742">MTAVFFPYPDEALDHLASLDDELAHAVRVIGRVERTMEPDPFRSLMKHIVGQQISTKAQEAVWARVTARVGTVTPEAVAALPEEELRACGMSLKKADWMRAIAVKVASGETDLEALRRAPDAEVVAALTAFAGVGLWTAEMLMIFSYGRPDVLSIGDFGVRHGVRVVYGREMTTKELRELKTRVSPWGSVASIIFWAAASGRFDLRRPDRSESAEG</sequence>
<evidence type="ECO:0000256" key="2">
    <source>
        <dbReference type="ARBA" id="ARBA00010817"/>
    </source>
</evidence>
<dbReference type="AlphaFoldDB" id="H3KFL3"/>
<dbReference type="InterPro" id="IPR003265">
    <property type="entry name" value="HhH-GPD_domain"/>
</dbReference>
<comment type="catalytic activity">
    <reaction evidence="1">
        <text>Hydrolysis of alkylated DNA, releasing 3-methyladenine, 3-methylguanine, 7-methylguanine and 7-methyladenine.</text>
        <dbReference type="EC" id="3.2.2.21"/>
    </reaction>
</comment>
<dbReference type="InterPro" id="IPR011257">
    <property type="entry name" value="DNA_glycosylase"/>
</dbReference>
<organism evidence="7 8">
    <name type="scientific">Sutterella parvirubra YIT 11816</name>
    <dbReference type="NCBI Taxonomy" id="762967"/>
    <lineage>
        <taxon>Bacteria</taxon>
        <taxon>Pseudomonadati</taxon>
        <taxon>Pseudomonadota</taxon>
        <taxon>Betaproteobacteria</taxon>
        <taxon>Burkholderiales</taxon>
        <taxon>Sutterellaceae</taxon>
        <taxon>Sutterella</taxon>
    </lineage>
</organism>
<dbReference type="SUPFAM" id="SSF48150">
    <property type="entry name" value="DNA-glycosylase"/>
    <property type="match status" value="1"/>
</dbReference>
<gene>
    <name evidence="7" type="ORF">HMPREF9440_01532</name>
</gene>
<dbReference type="OrthoDB" id="9811249at2"/>
<dbReference type="Pfam" id="PF00730">
    <property type="entry name" value="HhH-GPD"/>
    <property type="match status" value="1"/>
</dbReference>
<dbReference type="RefSeq" id="WP_008542547.1">
    <property type="nucleotide sequence ID" value="NZ_JH604980.1"/>
</dbReference>